<organism evidence="2 3">
    <name type="scientific">Massilia soli</name>
    <dbReference type="NCBI Taxonomy" id="2792854"/>
    <lineage>
        <taxon>Bacteria</taxon>
        <taxon>Pseudomonadati</taxon>
        <taxon>Pseudomonadota</taxon>
        <taxon>Betaproteobacteria</taxon>
        <taxon>Burkholderiales</taxon>
        <taxon>Oxalobacteraceae</taxon>
        <taxon>Telluria group</taxon>
        <taxon>Massilia</taxon>
    </lineage>
</organism>
<comment type="caution">
    <text evidence="2">The sequence shown here is derived from an EMBL/GenBank/DDBJ whole genome shotgun (WGS) entry which is preliminary data.</text>
</comment>
<dbReference type="GO" id="GO:0016853">
    <property type="term" value="F:isomerase activity"/>
    <property type="evidence" value="ECO:0007669"/>
    <property type="project" value="UniProtKB-KW"/>
</dbReference>
<dbReference type="InterPro" id="IPR036237">
    <property type="entry name" value="Xyl_isomerase-like_sf"/>
</dbReference>
<keyword evidence="2" id="KW-0413">Isomerase</keyword>
<feature type="chain" id="PRO_5045606378" evidence="1">
    <location>
        <begin position="23"/>
        <end position="281"/>
    </location>
</feature>
<name>A0ABS7SIP8_9BURK</name>
<evidence type="ECO:0000313" key="3">
    <source>
        <dbReference type="Proteomes" id="UP000809349"/>
    </source>
</evidence>
<evidence type="ECO:0000313" key="2">
    <source>
        <dbReference type="EMBL" id="MBZ2205700.1"/>
    </source>
</evidence>
<reference evidence="2 3" key="1">
    <citation type="submission" date="2021-08" db="EMBL/GenBank/DDBJ databases">
        <title>Massilia sp. R798.</title>
        <authorList>
            <person name="Baek J.H."/>
            <person name="Jung H.S."/>
            <person name="Kim K.R."/>
            <person name="Jeon C.O."/>
        </authorList>
    </citation>
    <scope>NUCLEOTIDE SEQUENCE [LARGE SCALE GENOMIC DNA]</scope>
    <source>
        <strain evidence="2 3">R798</strain>
    </source>
</reference>
<feature type="signal peptide" evidence="1">
    <location>
        <begin position="1"/>
        <end position="22"/>
    </location>
</feature>
<dbReference type="EMBL" id="JAFBIL020000001">
    <property type="protein sequence ID" value="MBZ2205700.1"/>
    <property type="molecule type" value="Genomic_DNA"/>
</dbReference>
<keyword evidence="3" id="KW-1185">Reference proteome</keyword>
<protein>
    <submittedName>
        <fullName evidence="2">Sugar phosphate isomerase/epimerase</fullName>
    </submittedName>
</protein>
<keyword evidence="1" id="KW-0732">Signal</keyword>
<dbReference type="InterPro" id="IPR050312">
    <property type="entry name" value="IolE/XylAMocC-like"/>
</dbReference>
<dbReference type="RefSeq" id="WP_223464126.1">
    <property type="nucleotide sequence ID" value="NZ_JAFBIL020000001.1"/>
</dbReference>
<dbReference type="Gene3D" id="3.20.20.150">
    <property type="entry name" value="Divalent-metal-dependent TIM barrel enzymes"/>
    <property type="match status" value="1"/>
</dbReference>
<dbReference type="PANTHER" id="PTHR12110">
    <property type="entry name" value="HYDROXYPYRUVATE ISOMERASE"/>
    <property type="match status" value="1"/>
</dbReference>
<dbReference type="PROSITE" id="PS51257">
    <property type="entry name" value="PROKAR_LIPOPROTEIN"/>
    <property type="match status" value="1"/>
</dbReference>
<dbReference type="PANTHER" id="PTHR12110:SF41">
    <property type="entry name" value="INOSOSE DEHYDRATASE"/>
    <property type="match status" value="1"/>
</dbReference>
<sequence length="281" mass="29645">MKRSALLLVLSMLLGCAGTAGTAAPFNPRIGVQLWSVKDEIKQDFEGTLARLAALGFQGVEFAGEFGRYGDDPAALRAFLDKAGLRCASAHVGLAQLSGAGFGTTTRFYRTLGCNDLIVPWERRALSVEGSPQVAVELSALAARLAALGMRIGYHNHAEEMAGSVGNTPWDILARGTPAQVILQQDVGWTTFAGKDPVAYVRRYPGRSVSLHYKAKFAAGTSGTPIIGQDRTNWAGLTAAATSIGGTAWLIIEQEEYPDGMGQVEAVGASLRGLRAALAAH</sequence>
<evidence type="ECO:0000256" key="1">
    <source>
        <dbReference type="SAM" id="SignalP"/>
    </source>
</evidence>
<dbReference type="SUPFAM" id="SSF51658">
    <property type="entry name" value="Xylose isomerase-like"/>
    <property type="match status" value="1"/>
</dbReference>
<proteinExistence type="predicted"/>
<dbReference type="Proteomes" id="UP000809349">
    <property type="component" value="Unassembled WGS sequence"/>
</dbReference>
<accession>A0ABS7SIP8</accession>
<gene>
    <name evidence="2" type="ORF">I4X03_000325</name>
</gene>